<evidence type="ECO:0000313" key="1">
    <source>
        <dbReference type="EMBL" id="GBO22249.1"/>
    </source>
</evidence>
<gene>
    <name evidence="1" type="ORF">AVEN_68440_1</name>
</gene>
<reference evidence="1 2" key="1">
    <citation type="journal article" date="2019" name="Sci. Rep.">
        <title>Orb-weaving spider Araneus ventricosus genome elucidates the spidroin gene catalogue.</title>
        <authorList>
            <person name="Kono N."/>
            <person name="Nakamura H."/>
            <person name="Ohtoshi R."/>
            <person name="Moran D.A.P."/>
            <person name="Shinohara A."/>
            <person name="Yoshida Y."/>
            <person name="Fujiwara M."/>
            <person name="Mori M."/>
            <person name="Tomita M."/>
            <person name="Arakawa K."/>
        </authorList>
    </citation>
    <scope>NUCLEOTIDE SEQUENCE [LARGE SCALE GENOMIC DNA]</scope>
</reference>
<name>A0A4Y2VAG7_ARAVE</name>
<dbReference type="AlphaFoldDB" id="A0A4Y2VAG7"/>
<keyword evidence="2" id="KW-1185">Reference proteome</keyword>
<accession>A0A4Y2VAG7</accession>
<proteinExistence type="predicted"/>
<evidence type="ECO:0000313" key="2">
    <source>
        <dbReference type="Proteomes" id="UP000499080"/>
    </source>
</evidence>
<dbReference type="EMBL" id="BGPR01045352">
    <property type="protein sequence ID" value="GBO22249.1"/>
    <property type="molecule type" value="Genomic_DNA"/>
</dbReference>
<protein>
    <submittedName>
        <fullName evidence="1">Uncharacterized protein</fullName>
    </submittedName>
</protein>
<comment type="caution">
    <text evidence="1">The sequence shown here is derived from an EMBL/GenBank/DDBJ whole genome shotgun (WGS) entry which is preliminary data.</text>
</comment>
<organism evidence="1 2">
    <name type="scientific">Araneus ventricosus</name>
    <name type="common">Orbweaver spider</name>
    <name type="synonym">Epeira ventricosa</name>
    <dbReference type="NCBI Taxonomy" id="182803"/>
    <lineage>
        <taxon>Eukaryota</taxon>
        <taxon>Metazoa</taxon>
        <taxon>Ecdysozoa</taxon>
        <taxon>Arthropoda</taxon>
        <taxon>Chelicerata</taxon>
        <taxon>Arachnida</taxon>
        <taxon>Araneae</taxon>
        <taxon>Araneomorphae</taxon>
        <taxon>Entelegynae</taxon>
        <taxon>Araneoidea</taxon>
        <taxon>Araneidae</taxon>
        <taxon>Araneus</taxon>
    </lineage>
</organism>
<dbReference type="Proteomes" id="UP000499080">
    <property type="component" value="Unassembled WGS sequence"/>
</dbReference>
<sequence>MVWHSFIILTSRLKQNESHFGTNLVVLNRDRITRTTPELVPPLLASTPHQREDVCPPPHGLARNKPNTRRIFVGIGFRTWKPFGCVAATRPPRSLLHLHFSCCDTCSVDSPYS</sequence>